<accession>A0A8J6BK28</accession>
<comment type="caution">
    <text evidence="5">The sequence shown here is derived from an EMBL/GenBank/DDBJ whole genome shotgun (WGS) entry which is preliminary data.</text>
</comment>
<dbReference type="GO" id="GO:0000795">
    <property type="term" value="C:synaptonemal complex"/>
    <property type="evidence" value="ECO:0007669"/>
    <property type="project" value="InterPro"/>
</dbReference>
<organism evidence="5 6">
    <name type="scientific">Eleutherodactylus coqui</name>
    <name type="common">Puerto Rican coqui</name>
    <dbReference type="NCBI Taxonomy" id="57060"/>
    <lineage>
        <taxon>Eukaryota</taxon>
        <taxon>Metazoa</taxon>
        <taxon>Chordata</taxon>
        <taxon>Craniata</taxon>
        <taxon>Vertebrata</taxon>
        <taxon>Euteleostomi</taxon>
        <taxon>Amphibia</taxon>
        <taxon>Batrachia</taxon>
        <taxon>Anura</taxon>
        <taxon>Neobatrachia</taxon>
        <taxon>Hyloidea</taxon>
        <taxon>Eleutherodactylidae</taxon>
        <taxon>Eleutherodactylinae</taxon>
        <taxon>Eleutherodactylus</taxon>
        <taxon>Eleutherodactylus</taxon>
    </lineage>
</organism>
<reference evidence="5" key="1">
    <citation type="thesis" date="2020" institute="ProQuest LLC" country="789 East Eisenhower Parkway, Ann Arbor, MI, USA">
        <title>Comparative Genomics and Chromosome Evolution.</title>
        <authorList>
            <person name="Mudd A.B."/>
        </authorList>
    </citation>
    <scope>NUCLEOTIDE SEQUENCE</scope>
    <source>
        <strain evidence="5">HN-11 Male</strain>
        <tissue evidence="5">Kidney and liver</tissue>
    </source>
</reference>
<dbReference type="Proteomes" id="UP000770717">
    <property type="component" value="Unassembled WGS sequence"/>
</dbReference>
<dbReference type="EMBL" id="WNTK01004805">
    <property type="protein sequence ID" value="KAG9464238.1"/>
    <property type="molecule type" value="Genomic_DNA"/>
</dbReference>
<keyword evidence="2" id="KW-0175">Coiled coil</keyword>
<dbReference type="Pfam" id="PF15233">
    <property type="entry name" value="SYCE1"/>
    <property type="match status" value="1"/>
</dbReference>
<gene>
    <name evidence="5" type="ORF">GDO78_020256</name>
</gene>
<name>A0A8J6BK28_ELECQ</name>
<evidence type="ECO:0000313" key="5">
    <source>
        <dbReference type="EMBL" id="KAG9464238.1"/>
    </source>
</evidence>
<protein>
    <submittedName>
        <fullName evidence="5">Uncharacterized protein</fullName>
    </submittedName>
</protein>
<dbReference type="GO" id="GO:0007130">
    <property type="term" value="P:synaptonemal complex assembly"/>
    <property type="evidence" value="ECO:0007669"/>
    <property type="project" value="InterPro"/>
</dbReference>
<dbReference type="InterPro" id="IPR026676">
    <property type="entry name" value="SYCE1"/>
</dbReference>
<evidence type="ECO:0000256" key="1">
    <source>
        <dbReference type="ARBA" id="ARBA00010094"/>
    </source>
</evidence>
<evidence type="ECO:0000313" key="6">
    <source>
        <dbReference type="Proteomes" id="UP000770717"/>
    </source>
</evidence>
<evidence type="ECO:0000256" key="2">
    <source>
        <dbReference type="ARBA" id="ARBA00023054"/>
    </source>
</evidence>
<proteinExistence type="inferred from homology"/>
<dbReference type="PANTHER" id="PTHR21731">
    <property type="entry name" value="SYNAPTONEMAL COMPLEX CENTRAL ELEMENT PROTEIN 1-LIKE"/>
    <property type="match status" value="1"/>
</dbReference>
<comment type="similarity">
    <text evidence="1">Belongs to the SYCE family.</text>
</comment>
<keyword evidence="6" id="KW-1185">Reference proteome</keyword>
<dbReference type="OrthoDB" id="8931744at2759"/>
<sequence>MEDLTAKIREEALQQRKQRMEFQEQLEEFMKAHKALAQRYDAKRLGAETDEMKEQRKGLVQEEKETLAKLKGLEETEAKLQEEGVLTSAALFLRSEEAACAAKLFQEENRNAKDLLEELTERQTEVQNTYHRLKLSLEDAEKQQLEVSQAPPEKSQRATISDTIPFPCVQ</sequence>
<evidence type="ECO:0000256" key="3">
    <source>
        <dbReference type="ARBA" id="ARBA00023254"/>
    </source>
</evidence>
<keyword evidence="3" id="KW-0469">Meiosis</keyword>
<feature type="region of interest" description="Disordered" evidence="4">
    <location>
        <begin position="142"/>
        <end position="170"/>
    </location>
</feature>
<dbReference type="PANTHER" id="PTHR21731:SF1">
    <property type="entry name" value="SYNAPTONEMAL COMPLEX CENTRAL ELEMENT PROTEIN 1-LIKE"/>
    <property type="match status" value="1"/>
</dbReference>
<dbReference type="AlphaFoldDB" id="A0A8J6BK28"/>
<evidence type="ECO:0000256" key="4">
    <source>
        <dbReference type="SAM" id="MobiDB-lite"/>
    </source>
</evidence>